<feature type="compositionally biased region" description="Acidic residues" evidence="1">
    <location>
        <begin position="42"/>
        <end position="54"/>
    </location>
</feature>
<feature type="compositionally biased region" description="Basic and acidic residues" evidence="1">
    <location>
        <begin position="381"/>
        <end position="393"/>
    </location>
</feature>
<feature type="region of interest" description="Disordered" evidence="1">
    <location>
        <begin position="358"/>
        <end position="441"/>
    </location>
</feature>
<dbReference type="Proteomes" id="UP001209570">
    <property type="component" value="Unassembled WGS sequence"/>
</dbReference>
<feature type="region of interest" description="Disordered" evidence="1">
    <location>
        <begin position="36"/>
        <end position="55"/>
    </location>
</feature>
<evidence type="ECO:0000256" key="1">
    <source>
        <dbReference type="SAM" id="MobiDB-lite"/>
    </source>
</evidence>
<feature type="compositionally biased region" description="Acidic residues" evidence="1">
    <location>
        <begin position="402"/>
        <end position="415"/>
    </location>
</feature>
<accession>A0AAD5LS47</accession>
<feature type="region of interest" description="Disordered" evidence="1">
    <location>
        <begin position="231"/>
        <end position="344"/>
    </location>
</feature>
<evidence type="ECO:0000313" key="3">
    <source>
        <dbReference type="Proteomes" id="UP001209570"/>
    </source>
</evidence>
<proteinExistence type="predicted"/>
<evidence type="ECO:0000313" key="2">
    <source>
        <dbReference type="EMBL" id="KAJ0407846.1"/>
    </source>
</evidence>
<dbReference type="EMBL" id="JAKCXM010000017">
    <property type="protein sequence ID" value="KAJ0407846.1"/>
    <property type="molecule type" value="Genomic_DNA"/>
</dbReference>
<comment type="caution">
    <text evidence="2">The sequence shown here is derived from an EMBL/GenBank/DDBJ whole genome shotgun (WGS) entry which is preliminary data.</text>
</comment>
<gene>
    <name evidence="2" type="ORF">P43SY_008307</name>
</gene>
<name>A0AAD5LS47_PYTIN</name>
<feature type="compositionally biased region" description="Low complexity" evidence="1">
    <location>
        <begin position="359"/>
        <end position="377"/>
    </location>
</feature>
<protein>
    <submittedName>
        <fullName evidence="2">Uncharacterized protein</fullName>
    </submittedName>
</protein>
<feature type="compositionally biased region" description="Acidic residues" evidence="1">
    <location>
        <begin position="233"/>
        <end position="258"/>
    </location>
</feature>
<organism evidence="2 3">
    <name type="scientific">Pythium insidiosum</name>
    <name type="common">Pythiosis disease agent</name>
    <dbReference type="NCBI Taxonomy" id="114742"/>
    <lineage>
        <taxon>Eukaryota</taxon>
        <taxon>Sar</taxon>
        <taxon>Stramenopiles</taxon>
        <taxon>Oomycota</taxon>
        <taxon>Peronosporomycetes</taxon>
        <taxon>Pythiales</taxon>
        <taxon>Pythiaceae</taxon>
        <taxon>Pythium</taxon>
    </lineage>
</organism>
<keyword evidence="3" id="KW-1185">Reference proteome</keyword>
<dbReference type="AlphaFoldDB" id="A0AAD5LS47"/>
<sequence>MRALSDFLLRETLALVLDDASPRTIAAAMAADGGPLHAEHAADDDDTPLSEDSESQAARERVLRAAPQSRVVMVRLTNHQAQTVRVVDRRSTMDAVVTAAALEALQRQRGFKTIARLRGAMIRVDRYHFSTPSMCAADGASLIFPPLAHRSGADSEASTPVRLCLCFESIDVIDETESSVDLMPHVEENADVRKVLDELPPAELDARLMQRQGRTTVERVSTKRFDDEHPLLEDECVIPEDQERELDEQDGWGEDVEETTPVPAQADGQQVNDDPVSASPAAALRQHEDEHAQVTGDTMVVSASEEATPAEDGRNGKVVVPESQRSQATSDESIDDSHPDQHFPQQSIHDAFIECSDTESAGDGSVSESSGSDDQASTVSKELEVPTGQDKDTAAGSAGEDAVIEPVDDGAEEEAPLTQLHDSEATDTVDPWEPHPAPKPKSVLQTIMDSVKPPILSLSTWKWKPGDPVECTERPSKRFRHLLPAFNIDTIKRLITEKE</sequence>
<reference evidence="2" key="1">
    <citation type="submission" date="2021-12" db="EMBL/GenBank/DDBJ databases">
        <title>Prjna785345.</title>
        <authorList>
            <person name="Rujirawat T."/>
            <person name="Krajaejun T."/>
        </authorList>
    </citation>
    <scope>NUCLEOTIDE SEQUENCE</scope>
    <source>
        <strain evidence="2">Pi057C3</strain>
    </source>
</reference>